<dbReference type="EMBL" id="CADCTR010002660">
    <property type="protein sequence ID" value="CAA9364873.1"/>
    <property type="molecule type" value="Genomic_DNA"/>
</dbReference>
<organism evidence="1">
    <name type="scientific">uncultured Chloroflexia bacterium</name>
    <dbReference type="NCBI Taxonomy" id="1672391"/>
    <lineage>
        <taxon>Bacteria</taxon>
        <taxon>Bacillati</taxon>
        <taxon>Chloroflexota</taxon>
        <taxon>Chloroflexia</taxon>
        <taxon>environmental samples</taxon>
    </lineage>
</organism>
<gene>
    <name evidence="1" type="ORF">AVDCRST_MAG93-7900</name>
</gene>
<reference evidence="1" key="1">
    <citation type="submission" date="2020-02" db="EMBL/GenBank/DDBJ databases">
        <authorList>
            <person name="Meier V. D."/>
        </authorList>
    </citation>
    <scope>NUCLEOTIDE SEQUENCE</scope>
    <source>
        <strain evidence="1">AVDCRST_MAG93</strain>
    </source>
</reference>
<dbReference type="PROSITE" id="PS51257">
    <property type="entry name" value="PROKAR_LIPOPROTEIN"/>
    <property type="match status" value="1"/>
</dbReference>
<proteinExistence type="predicted"/>
<protein>
    <submittedName>
        <fullName evidence="1">Uncharacterized protein</fullName>
    </submittedName>
</protein>
<sequence length="49" mass="5189">MRAALAVNALGQSFAAIASACQCVHVAKLLMKRSEYFSVAFTANLTNAQ</sequence>
<name>A0A6J4MP32_9CHLR</name>
<accession>A0A6J4MP32</accession>
<dbReference type="AlphaFoldDB" id="A0A6J4MP32"/>
<evidence type="ECO:0000313" key="1">
    <source>
        <dbReference type="EMBL" id="CAA9364873.1"/>
    </source>
</evidence>